<name>A0DNH1_PARTE</name>
<dbReference type="SUPFAM" id="SSF56399">
    <property type="entry name" value="ADP-ribosylation"/>
    <property type="match status" value="1"/>
</dbReference>
<gene>
    <name evidence="12" type="ORF">GSPATT00018784001</name>
</gene>
<evidence type="ECO:0000256" key="6">
    <source>
        <dbReference type="ARBA" id="ARBA00023242"/>
    </source>
</evidence>
<dbReference type="InParanoid" id="A0DNH1"/>
<sequence>MDTYDAIKLPLRELAALVMTKEYKVLRQIQNEFDIECPNYVEILKHTNDFYCQIPHYFQQNKVPYNQIVYKILEESKNDSNQIDETFKKLNIDIQQLEHNSEKVKINQMFIQNTQGYSCKLEVEHVFELTKEQDDKRFKQDFGNRMLLYLGSPSINFAGIQAQGLKIAALEAPVTAHRFGKGIYFTDVVEKAASYVAQIFKKIIYLFYFAMWHRVIQVSNSIMIVMEVISLKRLIALWVKLDATLPNNLMLICLDCLMQKFQLVSLNLENFRIHPCQSAMNLQFMMMLKSGQSIQSN</sequence>
<dbReference type="Gene3D" id="1.20.142.10">
    <property type="entry name" value="Poly(ADP-ribose) polymerase, regulatory domain"/>
    <property type="match status" value="1"/>
</dbReference>
<comment type="subcellular location">
    <subcellularLocation>
        <location evidence="1">Nucleus</location>
    </subcellularLocation>
</comment>
<evidence type="ECO:0000256" key="1">
    <source>
        <dbReference type="ARBA" id="ARBA00004123"/>
    </source>
</evidence>
<keyword evidence="9" id="KW-0175">Coiled coil</keyword>
<proteinExistence type="predicted"/>
<dbReference type="RefSeq" id="XP_001451985.1">
    <property type="nucleotide sequence ID" value="XM_001451948.1"/>
</dbReference>
<dbReference type="KEGG" id="ptm:GSPATT00018784001"/>
<dbReference type="Pfam" id="PF02877">
    <property type="entry name" value="PARP_reg"/>
    <property type="match status" value="1"/>
</dbReference>
<dbReference type="GO" id="GO:0003950">
    <property type="term" value="F:NAD+ poly-ADP-ribosyltransferase activity"/>
    <property type="evidence" value="ECO:0000318"/>
    <property type="project" value="GO_Central"/>
</dbReference>
<dbReference type="PROSITE" id="PS51060">
    <property type="entry name" value="PARP_ALPHA_HD"/>
    <property type="match status" value="1"/>
</dbReference>
<evidence type="ECO:0000259" key="11">
    <source>
        <dbReference type="PROSITE" id="PS51060"/>
    </source>
</evidence>
<keyword evidence="4" id="KW-0548">Nucleotidyltransferase</keyword>
<dbReference type="OrthoDB" id="8062037at2759"/>
<keyword evidence="2 8" id="KW-0328">Glycosyltransferase</keyword>
<dbReference type="Gene3D" id="3.90.228.10">
    <property type="match status" value="1"/>
</dbReference>
<feature type="domain" description="PARP alpha-helical" evidence="11">
    <location>
        <begin position="1"/>
        <end position="98"/>
    </location>
</feature>
<keyword evidence="6" id="KW-0539">Nucleus</keyword>
<dbReference type="eggNOG" id="KOG1037">
    <property type="taxonomic scope" value="Eukaryota"/>
</dbReference>
<evidence type="ECO:0000256" key="5">
    <source>
        <dbReference type="ARBA" id="ARBA00023027"/>
    </source>
</evidence>
<dbReference type="PANTHER" id="PTHR10459:SF60">
    <property type="entry name" value="POLY [ADP-RIBOSE] POLYMERASE 2"/>
    <property type="match status" value="1"/>
</dbReference>
<dbReference type="EC" id="2.4.2.-" evidence="8"/>
<comment type="catalytic activity">
    <reaction evidence="7">
        <text>NAD(+) + (ADP-D-ribosyl)n-acceptor = nicotinamide + (ADP-D-ribosyl)n+1-acceptor + H(+).</text>
        <dbReference type="EC" id="2.4.2.30"/>
    </reaction>
</comment>
<dbReference type="InterPro" id="IPR012317">
    <property type="entry name" value="Poly(ADP-ribose)pol_cat_dom"/>
</dbReference>
<organism evidence="12 13">
    <name type="scientific">Paramecium tetraurelia</name>
    <dbReference type="NCBI Taxonomy" id="5888"/>
    <lineage>
        <taxon>Eukaryota</taxon>
        <taxon>Sar</taxon>
        <taxon>Alveolata</taxon>
        <taxon>Ciliophora</taxon>
        <taxon>Intramacronucleata</taxon>
        <taxon>Oligohymenophorea</taxon>
        <taxon>Peniculida</taxon>
        <taxon>Parameciidae</taxon>
        <taxon>Paramecium</taxon>
    </lineage>
</organism>
<evidence type="ECO:0000256" key="2">
    <source>
        <dbReference type="ARBA" id="ARBA00022676"/>
    </source>
</evidence>
<evidence type="ECO:0000256" key="9">
    <source>
        <dbReference type="SAM" id="Coils"/>
    </source>
</evidence>
<dbReference type="SUPFAM" id="SSF47587">
    <property type="entry name" value="Domain of poly(ADP-ribose) polymerase"/>
    <property type="match status" value="1"/>
</dbReference>
<evidence type="ECO:0000256" key="8">
    <source>
        <dbReference type="RuleBase" id="RU362114"/>
    </source>
</evidence>
<dbReference type="AlphaFoldDB" id="A0DNH1"/>
<dbReference type="PANTHER" id="PTHR10459">
    <property type="entry name" value="DNA LIGASE"/>
    <property type="match status" value="1"/>
</dbReference>
<dbReference type="OMA" id="GIYFTDV"/>
<evidence type="ECO:0000256" key="7">
    <source>
        <dbReference type="ARBA" id="ARBA00033987"/>
    </source>
</evidence>
<dbReference type="STRING" id="5888.A0DNH1"/>
<feature type="domain" description="PARP catalytic" evidence="10">
    <location>
        <begin position="81"/>
        <end position="297"/>
    </location>
</feature>
<keyword evidence="13" id="KW-1185">Reference proteome</keyword>
<dbReference type="HOGENOM" id="CLU_938324_0_0_1"/>
<evidence type="ECO:0000313" key="12">
    <source>
        <dbReference type="EMBL" id="CAK84588.1"/>
    </source>
</evidence>
<evidence type="ECO:0000256" key="4">
    <source>
        <dbReference type="ARBA" id="ARBA00022695"/>
    </source>
</evidence>
<dbReference type="InterPro" id="IPR004102">
    <property type="entry name" value="Poly(ADP-ribose)pol_reg_dom"/>
</dbReference>
<keyword evidence="5 8" id="KW-0520">NAD</keyword>
<dbReference type="GO" id="GO:0005730">
    <property type="term" value="C:nucleolus"/>
    <property type="evidence" value="ECO:0000318"/>
    <property type="project" value="GO_Central"/>
</dbReference>
<dbReference type="EMBL" id="CT868518">
    <property type="protein sequence ID" value="CAK84588.1"/>
    <property type="molecule type" value="Genomic_DNA"/>
</dbReference>
<dbReference type="GO" id="GO:0006302">
    <property type="term" value="P:double-strand break repair"/>
    <property type="evidence" value="ECO:0000318"/>
    <property type="project" value="GO_Central"/>
</dbReference>
<keyword evidence="3 8" id="KW-0808">Transferase</keyword>
<protein>
    <recommendedName>
        <fullName evidence="8">Poly [ADP-ribose] polymerase</fullName>
        <shortName evidence="8">PARP</shortName>
        <ecNumber evidence="8">2.4.2.-</ecNumber>
    </recommendedName>
</protein>
<evidence type="ECO:0000259" key="10">
    <source>
        <dbReference type="PROSITE" id="PS51059"/>
    </source>
</evidence>
<dbReference type="Proteomes" id="UP000000600">
    <property type="component" value="Unassembled WGS sequence"/>
</dbReference>
<dbReference type="Pfam" id="PF00644">
    <property type="entry name" value="PARP"/>
    <property type="match status" value="1"/>
</dbReference>
<feature type="coiled-coil region" evidence="9">
    <location>
        <begin position="80"/>
        <end position="107"/>
    </location>
</feature>
<dbReference type="PROSITE" id="PS51059">
    <property type="entry name" value="PARP_CATALYTIC"/>
    <property type="match status" value="1"/>
</dbReference>
<dbReference type="InterPro" id="IPR036616">
    <property type="entry name" value="Poly(ADP-ribose)pol_reg_dom_sf"/>
</dbReference>
<evidence type="ECO:0000256" key="3">
    <source>
        <dbReference type="ARBA" id="ARBA00022679"/>
    </source>
</evidence>
<evidence type="ECO:0000313" key="13">
    <source>
        <dbReference type="Proteomes" id="UP000000600"/>
    </source>
</evidence>
<dbReference type="GeneID" id="5037770"/>
<reference evidence="12 13" key="1">
    <citation type="journal article" date="2006" name="Nature">
        <title>Global trends of whole-genome duplications revealed by the ciliate Paramecium tetraurelia.</title>
        <authorList>
            <consortium name="Genoscope"/>
            <person name="Aury J.-M."/>
            <person name="Jaillon O."/>
            <person name="Duret L."/>
            <person name="Noel B."/>
            <person name="Jubin C."/>
            <person name="Porcel B.M."/>
            <person name="Segurens B."/>
            <person name="Daubin V."/>
            <person name="Anthouard V."/>
            <person name="Aiach N."/>
            <person name="Arnaiz O."/>
            <person name="Billaut A."/>
            <person name="Beisson J."/>
            <person name="Blanc I."/>
            <person name="Bouhouche K."/>
            <person name="Camara F."/>
            <person name="Duharcourt S."/>
            <person name="Guigo R."/>
            <person name="Gogendeau D."/>
            <person name="Katinka M."/>
            <person name="Keller A.-M."/>
            <person name="Kissmehl R."/>
            <person name="Klotz C."/>
            <person name="Koll F."/>
            <person name="Le Moue A."/>
            <person name="Lepere C."/>
            <person name="Malinsky S."/>
            <person name="Nowacki M."/>
            <person name="Nowak J.K."/>
            <person name="Plattner H."/>
            <person name="Poulain J."/>
            <person name="Ruiz F."/>
            <person name="Serrano V."/>
            <person name="Zagulski M."/>
            <person name="Dessen P."/>
            <person name="Betermier M."/>
            <person name="Weissenbach J."/>
            <person name="Scarpelli C."/>
            <person name="Schachter V."/>
            <person name="Sperling L."/>
            <person name="Meyer E."/>
            <person name="Cohen J."/>
            <person name="Wincker P."/>
        </authorList>
    </citation>
    <scope>NUCLEOTIDE SEQUENCE [LARGE SCALE GENOMIC DNA]</scope>
    <source>
        <strain evidence="12 13">Stock d4-2</strain>
    </source>
</reference>
<dbReference type="GO" id="GO:0016779">
    <property type="term" value="F:nucleotidyltransferase activity"/>
    <property type="evidence" value="ECO:0007669"/>
    <property type="project" value="UniProtKB-KW"/>
</dbReference>
<accession>A0DNH1</accession>
<dbReference type="InterPro" id="IPR050800">
    <property type="entry name" value="ARTD/PARP"/>
</dbReference>